<dbReference type="OrthoDB" id="852017at2759"/>
<sequence length="126" mass="14516">MIHRGKYSPLRVLDDEEDPYDDLDVSEDDLPLPLPLPLVIQGCSILQMKQRFSIDICGDHPNAFWNRKKHVVSLPYEDSFVEDNIPTKARPCQMNRGLYGTLQKGKLTHFSEKGLIRHSKSPWSCH</sequence>
<proteinExistence type="predicted"/>
<evidence type="ECO:0000313" key="2">
    <source>
        <dbReference type="Proteomes" id="UP000824120"/>
    </source>
</evidence>
<dbReference type="EMBL" id="JACXVP010000254">
    <property type="protein sequence ID" value="KAG5568089.1"/>
    <property type="molecule type" value="Genomic_DNA"/>
</dbReference>
<accession>A0A9J5VY43</accession>
<evidence type="ECO:0000313" key="1">
    <source>
        <dbReference type="EMBL" id="KAG5568089.1"/>
    </source>
</evidence>
<name>A0A9J5VY43_SOLCO</name>
<comment type="caution">
    <text evidence="1">The sequence shown here is derived from an EMBL/GenBank/DDBJ whole genome shotgun (WGS) entry which is preliminary data.</text>
</comment>
<reference evidence="1" key="1">
    <citation type="submission" date="2020-09" db="EMBL/GenBank/DDBJ databases">
        <title>De no assembly of potato wild relative species, Solanum commersonii.</title>
        <authorList>
            <person name="Cho K."/>
        </authorList>
    </citation>
    <scope>NUCLEOTIDE SEQUENCE</scope>
    <source>
        <strain evidence="1">LZ3.2</strain>
        <tissue evidence="1">Leaf</tissue>
    </source>
</reference>
<dbReference type="Proteomes" id="UP000824120">
    <property type="component" value="Unassembled WGS sequence"/>
</dbReference>
<dbReference type="AlphaFoldDB" id="A0A9J5VY43"/>
<organism evidence="1 2">
    <name type="scientific">Solanum commersonii</name>
    <name type="common">Commerson's wild potato</name>
    <name type="synonym">Commerson's nightshade</name>
    <dbReference type="NCBI Taxonomy" id="4109"/>
    <lineage>
        <taxon>Eukaryota</taxon>
        <taxon>Viridiplantae</taxon>
        <taxon>Streptophyta</taxon>
        <taxon>Embryophyta</taxon>
        <taxon>Tracheophyta</taxon>
        <taxon>Spermatophyta</taxon>
        <taxon>Magnoliopsida</taxon>
        <taxon>eudicotyledons</taxon>
        <taxon>Gunneridae</taxon>
        <taxon>Pentapetalae</taxon>
        <taxon>asterids</taxon>
        <taxon>lamiids</taxon>
        <taxon>Solanales</taxon>
        <taxon>Solanaceae</taxon>
        <taxon>Solanoideae</taxon>
        <taxon>Solaneae</taxon>
        <taxon>Solanum</taxon>
    </lineage>
</organism>
<keyword evidence="2" id="KW-1185">Reference proteome</keyword>
<protein>
    <submittedName>
        <fullName evidence="1">Uncharacterized protein</fullName>
    </submittedName>
</protein>
<gene>
    <name evidence="1" type="ORF">H5410_064895</name>
</gene>